<dbReference type="InterPro" id="IPR013482">
    <property type="entry name" value="Molybde_CF_guanTrfase"/>
</dbReference>
<dbReference type="EMBL" id="CP029480">
    <property type="protein sequence ID" value="AWV99718.1"/>
    <property type="molecule type" value="Genomic_DNA"/>
</dbReference>
<evidence type="ECO:0000256" key="2">
    <source>
        <dbReference type="ARBA" id="ARBA00022679"/>
    </source>
</evidence>
<evidence type="ECO:0000256" key="5">
    <source>
        <dbReference type="ARBA" id="ARBA00022842"/>
    </source>
</evidence>
<dbReference type="GO" id="GO:0005525">
    <property type="term" value="F:GTP binding"/>
    <property type="evidence" value="ECO:0007669"/>
    <property type="project" value="UniProtKB-KW"/>
</dbReference>
<dbReference type="GO" id="GO:0046872">
    <property type="term" value="F:metal ion binding"/>
    <property type="evidence" value="ECO:0007669"/>
    <property type="project" value="UniProtKB-KW"/>
</dbReference>
<evidence type="ECO:0000313" key="9">
    <source>
        <dbReference type="EMBL" id="AWV99718.1"/>
    </source>
</evidence>
<keyword evidence="10" id="KW-1185">Reference proteome</keyword>
<keyword evidence="7" id="KW-0501">Molybdenum cofactor biosynthesis</keyword>
<keyword evidence="2" id="KW-0808">Transferase</keyword>
<accession>A0A2Z4GFG8</accession>
<keyword evidence="6" id="KW-0342">GTP-binding</keyword>
<dbReference type="CDD" id="cd02503">
    <property type="entry name" value="MobA"/>
    <property type="match status" value="1"/>
</dbReference>
<evidence type="ECO:0000256" key="4">
    <source>
        <dbReference type="ARBA" id="ARBA00022741"/>
    </source>
</evidence>
<name>A0A2Z4GFG8_9BACT</name>
<keyword evidence="3" id="KW-0479">Metal-binding</keyword>
<keyword evidence="5" id="KW-0460">Magnesium</keyword>
<dbReference type="KEGG" id="als:DJ013_16675"/>
<dbReference type="Proteomes" id="UP000249873">
    <property type="component" value="Chromosome"/>
</dbReference>
<keyword evidence="1" id="KW-0963">Cytoplasm</keyword>
<reference evidence="9 10" key="1">
    <citation type="submission" date="2018-05" db="EMBL/GenBank/DDBJ databases">
        <title>Complete genome sequence of Arcticibacterium luteifluviistationis SM1504T, a cytophagaceae bacterium isolated from Arctic surface seawater.</title>
        <authorList>
            <person name="Li Y."/>
            <person name="Qin Q.-L."/>
        </authorList>
    </citation>
    <scope>NUCLEOTIDE SEQUENCE [LARGE SCALE GENOMIC DNA]</scope>
    <source>
        <strain evidence="9 10">SM1504</strain>
    </source>
</reference>
<evidence type="ECO:0000256" key="1">
    <source>
        <dbReference type="ARBA" id="ARBA00022490"/>
    </source>
</evidence>
<dbReference type="Pfam" id="PF12804">
    <property type="entry name" value="NTP_transf_3"/>
    <property type="match status" value="1"/>
</dbReference>
<sequence>MKKHQKHAKLTKPEIGNFGRNEVALVGAPCDLIQVISQKIISAFPEKNCTYIDADHAFGDSEVPSLSNNELIDKIKFFRQDKASMNDFDKKIALNDQDLILVNGNHFEAQEQLVLIHPKKEASLKKRLSQLSNVIGYVLCEDITEPFDWLIEDIGLRPVFNSDDVDGIKNMVENSFTTSYIKGLVLAGGKSLRMGSDKGQINYHGISQVDFLLNEFKSLGLDAYVSCRPDQYEDHKRIIDKFEGLGPYGAILSAFQTDPNAAWLVSACDLPLVNAAVFETLIKERDSSKLATCFYNPETDFPDPLITLWEPKGYMRMLEFLALGYSCPRKVLINSDVKVVQAANPAILKNVNTLEEKEQFLSEKN</sequence>
<evidence type="ECO:0000256" key="6">
    <source>
        <dbReference type="ARBA" id="ARBA00023134"/>
    </source>
</evidence>
<proteinExistence type="predicted"/>
<dbReference type="GO" id="GO:0006777">
    <property type="term" value="P:Mo-molybdopterin cofactor biosynthetic process"/>
    <property type="evidence" value="ECO:0007669"/>
    <property type="project" value="UniProtKB-KW"/>
</dbReference>
<dbReference type="SUPFAM" id="SSF53448">
    <property type="entry name" value="Nucleotide-diphospho-sugar transferases"/>
    <property type="match status" value="1"/>
</dbReference>
<dbReference type="AlphaFoldDB" id="A0A2Z4GFG8"/>
<dbReference type="OrthoDB" id="9788394at2"/>
<gene>
    <name evidence="9" type="ORF">DJ013_16675</name>
</gene>
<keyword evidence="4" id="KW-0547">Nucleotide-binding</keyword>
<dbReference type="PANTHER" id="PTHR19136:SF81">
    <property type="entry name" value="MOLYBDENUM COFACTOR GUANYLYLTRANSFERASE"/>
    <property type="match status" value="1"/>
</dbReference>
<evidence type="ECO:0000313" key="10">
    <source>
        <dbReference type="Proteomes" id="UP000249873"/>
    </source>
</evidence>
<dbReference type="PANTHER" id="PTHR19136">
    <property type="entry name" value="MOLYBDENUM COFACTOR GUANYLYLTRANSFERASE"/>
    <property type="match status" value="1"/>
</dbReference>
<evidence type="ECO:0000256" key="3">
    <source>
        <dbReference type="ARBA" id="ARBA00022723"/>
    </source>
</evidence>
<dbReference type="InterPro" id="IPR029044">
    <property type="entry name" value="Nucleotide-diphossugar_trans"/>
</dbReference>
<organism evidence="9 10">
    <name type="scientific">Arcticibacterium luteifluviistationis</name>
    <dbReference type="NCBI Taxonomy" id="1784714"/>
    <lineage>
        <taxon>Bacteria</taxon>
        <taxon>Pseudomonadati</taxon>
        <taxon>Bacteroidota</taxon>
        <taxon>Cytophagia</taxon>
        <taxon>Cytophagales</taxon>
        <taxon>Leadbetterellaceae</taxon>
        <taxon>Arcticibacterium</taxon>
    </lineage>
</organism>
<dbReference type="InterPro" id="IPR025877">
    <property type="entry name" value="MobA-like_NTP_Trfase"/>
</dbReference>
<protein>
    <submittedName>
        <fullName evidence="9">Molybdopterin-guanine dinucleotide biosynthesis protein MobA</fullName>
    </submittedName>
</protein>
<dbReference type="RefSeq" id="WP_111373086.1">
    <property type="nucleotide sequence ID" value="NZ_CP029480.1"/>
</dbReference>
<dbReference type="Gene3D" id="3.90.550.10">
    <property type="entry name" value="Spore Coat Polysaccharide Biosynthesis Protein SpsA, Chain A"/>
    <property type="match status" value="1"/>
</dbReference>
<feature type="domain" description="MobA-like NTP transferase" evidence="8">
    <location>
        <begin position="183"/>
        <end position="319"/>
    </location>
</feature>
<evidence type="ECO:0000259" key="8">
    <source>
        <dbReference type="Pfam" id="PF12804"/>
    </source>
</evidence>
<dbReference type="GO" id="GO:0016779">
    <property type="term" value="F:nucleotidyltransferase activity"/>
    <property type="evidence" value="ECO:0007669"/>
    <property type="project" value="UniProtKB-ARBA"/>
</dbReference>
<evidence type="ECO:0000256" key="7">
    <source>
        <dbReference type="ARBA" id="ARBA00023150"/>
    </source>
</evidence>